<dbReference type="AlphaFoldDB" id="A0A250FR82"/>
<comment type="similarity">
    <text evidence="1">Belongs to the transglycosylase Slt family.</text>
</comment>
<feature type="domain" description="Transglycosylase SLT" evidence="2">
    <location>
        <begin position="59"/>
        <end position="158"/>
    </location>
</feature>
<dbReference type="PANTHER" id="PTHR37423">
    <property type="entry name" value="SOLUBLE LYTIC MUREIN TRANSGLYCOSYLASE-RELATED"/>
    <property type="match status" value="1"/>
</dbReference>
<evidence type="ECO:0000313" key="4">
    <source>
        <dbReference type="Proteomes" id="UP000217250"/>
    </source>
</evidence>
<name>A0A250FR82_9FLAO</name>
<dbReference type="SUPFAM" id="SSF53955">
    <property type="entry name" value="Lysozyme-like"/>
    <property type="match status" value="1"/>
</dbReference>
<dbReference type="PANTHER" id="PTHR37423:SF2">
    <property type="entry name" value="MEMBRANE-BOUND LYTIC MUREIN TRANSGLYCOSYLASE C"/>
    <property type="match status" value="1"/>
</dbReference>
<dbReference type="RefSeq" id="WP_095910833.1">
    <property type="nucleotide sequence ID" value="NZ_CAUVLU010000044.1"/>
</dbReference>
<accession>A0A250FR82</accession>
<dbReference type="OrthoDB" id="9815002at2"/>
<organism evidence="3 4">
    <name type="scientific">Capnocytophaga gingivalis</name>
    <dbReference type="NCBI Taxonomy" id="1017"/>
    <lineage>
        <taxon>Bacteria</taxon>
        <taxon>Pseudomonadati</taxon>
        <taxon>Bacteroidota</taxon>
        <taxon>Flavobacteriia</taxon>
        <taxon>Flavobacteriales</taxon>
        <taxon>Flavobacteriaceae</taxon>
        <taxon>Capnocytophaga</taxon>
    </lineage>
</organism>
<dbReference type="InterPro" id="IPR023346">
    <property type="entry name" value="Lysozyme-like_dom_sf"/>
</dbReference>
<dbReference type="EMBL" id="CP022386">
    <property type="protein sequence ID" value="ATA87603.1"/>
    <property type="molecule type" value="Genomic_DNA"/>
</dbReference>
<dbReference type="Pfam" id="PF01464">
    <property type="entry name" value="SLT"/>
    <property type="match status" value="1"/>
</dbReference>
<dbReference type="Gene3D" id="1.10.530.10">
    <property type="match status" value="1"/>
</dbReference>
<proteinExistence type="inferred from homology"/>
<dbReference type="CDD" id="cd16894">
    <property type="entry name" value="MltD-like"/>
    <property type="match status" value="1"/>
</dbReference>
<dbReference type="GeneID" id="84809048"/>
<evidence type="ECO:0000256" key="1">
    <source>
        <dbReference type="ARBA" id="ARBA00007734"/>
    </source>
</evidence>
<dbReference type="InterPro" id="IPR008258">
    <property type="entry name" value="Transglycosylase_SLT_dom_1"/>
</dbReference>
<dbReference type="Proteomes" id="UP000217250">
    <property type="component" value="Chromosome"/>
</dbReference>
<dbReference type="KEGG" id="cgh:CGC50_10845"/>
<sequence>MSYRNYYIGFIFSFLLLGNIYGQEFTKPLVPEKTERFYRYLLRENEKVVAFIESSLVANGIPKLMRNLALIESNFDKNAVSSAQAVGIWQFTEDHAKQYGLPPEGRYDVYKSTLVAVQSLRNLYAKYQNWITVVAAYNCGEGCVDRAIGKSQSKKYSAFYSYLPNETTEHVQKFLIACIITDEYEALMMDYKSTDMDFRPTEKSSLAQNPSFVATEISSSFKLEIVAQEIGVTISDLLEWNPSLKKECTEKGIGNLYLPVDKMPDFLLLKNQILLKSLEN</sequence>
<evidence type="ECO:0000313" key="3">
    <source>
        <dbReference type="EMBL" id="ATA87603.1"/>
    </source>
</evidence>
<reference evidence="4" key="1">
    <citation type="submission" date="2017-06" db="EMBL/GenBank/DDBJ databases">
        <title>Capnocytophaga spp. assemblies.</title>
        <authorList>
            <person name="Gulvik C.A."/>
        </authorList>
    </citation>
    <scope>NUCLEOTIDE SEQUENCE [LARGE SCALE GENOMIC DNA]</scope>
    <source>
        <strain evidence="4">H1496</strain>
    </source>
</reference>
<gene>
    <name evidence="3" type="ORF">CGC50_10845</name>
</gene>
<evidence type="ECO:0000259" key="2">
    <source>
        <dbReference type="Pfam" id="PF01464"/>
    </source>
</evidence>
<protein>
    <submittedName>
        <fullName evidence="3">Lytic murein transglycosylase</fullName>
    </submittedName>
</protein>